<proteinExistence type="predicted"/>
<dbReference type="KEGG" id="char:122128568"/>
<dbReference type="InterPro" id="IPR051216">
    <property type="entry name" value="Teneurin"/>
</dbReference>
<keyword evidence="2" id="KW-0677">Repeat</keyword>
<dbReference type="PANTHER" id="PTHR11219">
    <property type="entry name" value="TENEURIN AND N-ACETYLGLUCOSAMINE-1-PHOSPHODIESTER ALPHA-N-ACETYLGLUCOSAMINIDASE"/>
    <property type="match status" value="1"/>
</dbReference>
<feature type="domain" description="Teneurin 1-4-like FN-plug" evidence="4">
    <location>
        <begin position="1"/>
        <end position="81"/>
    </location>
</feature>
<evidence type="ECO:0000256" key="3">
    <source>
        <dbReference type="ARBA" id="ARBA00023157"/>
    </source>
</evidence>
<dbReference type="RefSeq" id="XP_042558729.1">
    <property type="nucleotide sequence ID" value="XM_042702795.1"/>
</dbReference>
<dbReference type="InterPro" id="IPR057627">
    <property type="entry name" value="FN-plug_TEN1-4"/>
</dbReference>
<dbReference type="GO" id="GO:0050839">
    <property type="term" value="F:cell adhesion molecule binding"/>
    <property type="evidence" value="ECO:0007669"/>
    <property type="project" value="TreeGrafter"/>
</dbReference>
<dbReference type="AlphaFoldDB" id="A0A8M1K4K7"/>
<dbReference type="KEGG" id="char:122128566"/>
<protein>
    <submittedName>
        <fullName evidence="6 7">Teneurin-2-like</fullName>
    </submittedName>
</protein>
<dbReference type="PANTHER" id="PTHR11219:SF8">
    <property type="entry name" value="TENEURIN-2"/>
    <property type="match status" value="1"/>
</dbReference>
<evidence type="ECO:0000259" key="4">
    <source>
        <dbReference type="Pfam" id="PF24329"/>
    </source>
</evidence>
<dbReference type="GO" id="GO:0043005">
    <property type="term" value="C:neuron projection"/>
    <property type="evidence" value="ECO:0007669"/>
    <property type="project" value="TreeGrafter"/>
</dbReference>
<evidence type="ECO:0000313" key="5">
    <source>
        <dbReference type="Proteomes" id="UP000515152"/>
    </source>
</evidence>
<keyword evidence="3" id="KW-1015">Disulfide bond</keyword>
<name>A0A8M1K4K7_CLUHA</name>
<dbReference type="GO" id="GO:0048666">
    <property type="term" value="P:neuron development"/>
    <property type="evidence" value="ECO:0007669"/>
    <property type="project" value="TreeGrafter"/>
</dbReference>
<dbReference type="Proteomes" id="UP000515152">
    <property type="component" value="Chromosome 20"/>
</dbReference>
<evidence type="ECO:0000256" key="1">
    <source>
        <dbReference type="ARBA" id="ARBA00022536"/>
    </source>
</evidence>
<dbReference type="OrthoDB" id="442731at2759"/>
<reference evidence="6 7" key="1">
    <citation type="submission" date="2025-04" db="UniProtKB">
        <authorList>
            <consortium name="RefSeq"/>
        </authorList>
    </citation>
    <scope>IDENTIFICATION</scope>
</reference>
<dbReference type="RefSeq" id="XP_042558731.1">
    <property type="nucleotide sequence ID" value="XM_042702797.1"/>
</dbReference>
<keyword evidence="1" id="KW-0245">EGF-like domain</keyword>
<evidence type="ECO:0000256" key="2">
    <source>
        <dbReference type="ARBA" id="ARBA00022737"/>
    </source>
</evidence>
<dbReference type="GeneID" id="122128568"/>
<evidence type="ECO:0000313" key="7">
    <source>
        <dbReference type="RefSeq" id="XP_042558731.1"/>
    </source>
</evidence>
<dbReference type="GO" id="GO:0007157">
    <property type="term" value="P:heterophilic cell-cell adhesion via plasma membrane cell adhesion molecules"/>
    <property type="evidence" value="ECO:0007669"/>
    <property type="project" value="TreeGrafter"/>
</dbReference>
<dbReference type="Pfam" id="PF24329">
    <property type="entry name" value="FN-plug_TEN1-4"/>
    <property type="match status" value="1"/>
</dbReference>
<sequence>MTQAVVPLSLVKVHLMVAVEGHLFQKWFHASPNLAYTFIWDKTDAYGQRVYGLSEAVVSVGYEYETCPSLILWEKRTAVLQGYELEPSSLGGWSLDKHHTLNLRSGILHKGSGENGLHLPAAPL</sequence>
<accession>A0A8M1K4K7</accession>
<evidence type="ECO:0000313" key="6">
    <source>
        <dbReference type="RefSeq" id="XP_042558729.1"/>
    </source>
</evidence>
<keyword evidence="5" id="KW-1185">Reference proteome</keyword>
<organism evidence="5 7">
    <name type="scientific">Clupea harengus</name>
    <name type="common">Atlantic herring</name>
    <dbReference type="NCBI Taxonomy" id="7950"/>
    <lineage>
        <taxon>Eukaryota</taxon>
        <taxon>Metazoa</taxon>
        <taxon>Chordata</taxon>
        <taxon>Craniata</taxon>
        <taxon>Vertebrata</taxon>
        <taxon>Euteleostomi</taxon>
        <taxon>Actinopterygii</taxon>
        <taxon>Neopterygii</taxon>
        <taxon>Teleostei</taxon>
        <taxon>Clupei</taxon>
        <taxon>Clupeiformes</taxon>
        <taxon>Clupeoidei</taxon>
        <taxon>Clupeidae</taxon>
        <taxon>Clupea</taxon>
    </lineage>
</organism>
<dbReference type="GO" id="GO:0042803">
    <property type="term" value="F:protein homodimerization activity"/>
    <property type="evidence" value="ECO:0007669"/>
    <property type="project" value="TreeGrafter"/>
</dbReference>
<dbReference type="GO" id="GO:0046982">
    <property type="term" value="F:protein heterodimerization activity"/>
    <property type="evidence" value="ECO:0007669"/>
    <property type="project" value="TreeGrafter"/>
</dbReference>
<gene>
    <name evidence="7" type="primary">LOC122128568</name>
    <name evidence="6" type="synonym">LOC122128566</name>
</gene>